<feature type="compositionally biased region" description="Low complexity" evidence="1">
    <location>
        <begin position="26"/>
        <end position="49"/>
    </location>
</feature>
<feature type="compositionally biased region" description="Acidic residues" evidence="1">
    <location>
        <begin position="205"/>
        <end position="215"/>
    </location>
</feature>
<feature type="compositionally biased region" description="Basic and acidic residues" evidence="1">
    <location>
        <begin position="186"/>
        <end position="204"/>
    </location>
</feature>
<sequence length="335" mass="37402">MATTTDPTTEWKTIRSKRKPRRSNRTSPSQRQPTSEPSSSSLDSLPMSERLSSLQKDCARYETIWNESATRRDVLSLAARIASDLTSSSSSSSSSAKGKRVRVGLCLGLGSLEGERGGWEGRRRAWMQLFAFEGLVRGLDSGAKKGRLRTVLQDPVFTEGDRMFLSGRGHEVLEDPGGFEVLRRVEGGMDKKEEEGEGEAKAEKEEEEEEEEEDGTLLFGVHLYLPVYKRALESGLPAVFVGTGWDTWDDINRGDELPALKEIHETYRREEFPEEESLSTFSSTCVYWKGPDSRQDAGEDEARGGKSQVECPETDGEREKRSEKTPIGEHVKATI</sequence>
<dbReference type="KEGG" id="sapo:SAPIO_CDS4884"/>
<dbReference type="Proteomes" id="UP000028545">
    <property type="component" value="Unassembled WGS sequence"/>
</dbReference>
<protein>
    <recommendedName>
        <fullName evidence="2">SRR1-like domain-containing protein</fullName>
    </recommendedName>
</protein>
<feature type="domain" description="SRR1-like" evidence="2">
    <location>
        <begin position="99"/>
        <end position="288"/>
    </location>
</feature>
<feature type="region of interest" description="Disordered" evidence="1">
    <location>
        <begin position="289"/>
        <end position="335"/>
    </location>
</feature>
<dbReference type="RefSeq" id="XP_016643007.1">
    <property type="nucleotide sequence ID" value="XM_016787332.1"/>
</dbReference>
<feature type="compositionally biased region" description="Polar residues" evidence="1">
    <location>
        <begin position="1"/>
        <end position="11"/>
    </location>
</feature>
<comment type="caution">
    <text evidence="3">The sequence shown here is derived from an EMBL/GenBank/DDBJ whole genome shotgun (WGS) entry which is preliminary data.</text>
</comment>
<feature type="region of interest" description="Disordered" evidence="1">
    <location>
        <begin position="1"/>
        <end position="49"/>
    </location>
</feature>
<dbReference type="OMA" id="CARYETI"/>
<dbReference type="GeneID" id="27723956"/>
<proteinExistence type="predicted"/>
<dbReference type="PANTHER" id="PTHR42080">
    <property type="entry name" value="SRR1 DOMAIN-CONTAINING PROTEIN"/>
    <property type="match status" value="1"/>
</dbReference>
<reference evidence="3 4" key="1">
    <citation type="journal article" date="2014" name="Genome Announc.">
        <title>Draft genome sequence of the pathogenic fungus Scedosporium apiospermum.</title>
        <authorList>
            <person name="Vandeputte P."/>
            <person name="Ghamrawi S."/>
            <person name="Rechenmann M."/>
            <person name="Iltis A."/>
            <person name="Giraud S."/>
            <person name="Fleury M."/>
            <person name="Thornton C."/>
            <person name="Delhaes L."/>
            <person name="Meyer W."/>
            <person name="Papon N."/>
            <person name="Bouchara J.P."/>
        </authorList>
    </citation>
    <scope>NUCLEOTIDE SEQUENCE [LARGE SCALE GENOMIC DNA]</scope>
    <source>
        <strain evidence="3 4">IHEM 14462</strain>
    </source>
</reference>
<dbReference type="PANTHER" id="PTHR42080:SF1">
    <property type="entry name" value="SRR1-LIKE DOMAIN-CONTAINING PROTEIN"/>
    <property type="match status" value="1"/>
</dbReference>
<evidence type="ECO:0000313" key="3">
    <source>
        <dbReference type="EMBL" id="KEZ43208.1"/>
    </source>
</evidence>
<dbReference type="AlphaFoldDB" id="A0A084G796"/>
<feature type="compositionally biased region" description="Basic and acidic residues" evidence="1">
    <location>
        <begin position="315"/>
        <end position="335"/>
    </location>
</feature>
<dbReference type="OrthoDB" id="5318346at2759"/>
<name>A0A084G796_PSEDA</name>
<evidence type="ECO:0000259" key="2">
    <source>
        <dbReference type="Pfam" id="PF07985"/>
    </source>
</evidence>
<accession>A0A084G796</accession>
<dbReference type="VEuPathDB" id="FungiDB:SAPIO_CDS4884"/>
<dbReference type="Pfam" id="PF07985">
    <property type="entry name" value="SRR1"/>
    <property type="match status" value="1"/>
</dbReference>
<dbReference type="HOGENOM" id="CLU_048152_0_0_1"/>
<keyword evidence="4" id="KW-1185">Reference proteome</keyword>
<feature type="compositionally biased region" description="Basic and acidic residues" evidence="1">
    <location>
        <begin position="291"/>
        <end position="304"/>
    </location>
</feature>
<dbReference type="InterPro" id="IPR012942">
    <property type="entry name" value="SRR1-like"/>
</dbReference>
<feature type="region of interest" description="Disordered" evidence="1">
    <location>
        <begin position="186"/>
        <end position="215"/>
    </location>
</feature>
<organism evidence="3 4">
    <name type="scientific">Pseudallescheria apiosperma</name>
    <name type="common">Scedosporium apiospermum</name>
    <dbReference type="NCBI Taxonomy" id="563466"/>
    <lineage>
        <taxon>Eukaryota</taxon>
        <taxon>Fungi</taxon>
        <taxon>Dikarya</taxon>
        <taxon>Ascomycota</taxon>
        <taxon>Pezizomycotina</taxon>
        <taxon>Sordariomycetes</taxon>
        <taxon>Hypocreomycetidae</taxon>
        <taxon>Microascales</taxon>
        <taxon>Microascaceae</taxon>
        <taxon>Scedosporium</taxon>
    </lineage>
</organism>
<gene>
    <name evidence="3" type="ORF">SAPIO_CDS4884</name>
</gene>
<evidence type="ECO:0000256" key="1">
    <source>
        <dbReference type="SAM" id="MobiDB-lite"/>
    </source>
</evidence>
<feature type="compositionally biased region" description="Basic residues" evidence="1">
    <location>
        <begin position="14"/>
        <end position="24"/>
    </location>
</feature>
<evidence type="ECO:0000313" key="4">
    <source>
        <dbReference type="Proteomes" id="UP000028545"/>
    </source>
</evidence>
<dbReference type="EMBL" id="JOWA01000095">
    <property type="protein sequence ID" value="KEZ43208.1"/>
    <property type="molecule type" value="Genomic_DNA"/>
</dbReference>